<protein>
    <submittedName>
        <fullName evidence="1">Uncharacterized protein</fullName>
    </submittedName>
</protein>
<name>A0ABD5P4I9_9EURY</name>
<dbReference type="Proteomes" id="UP001595821">
    <property type="component" value="Unassembled WGS sequence"/>
</dbReference>
<organism evidence="1 2">
    <name type="scientific">Natribaculum luteum</name>
    <dbReference type="NCBI Taxonomy" id="1586232"/>
    <lineage>
        <taxon>Archaea</taxon>
        <taxon>Methanobacteriati</taxon>
        <taxon>Methanobacteriota</taxon>
        <taxon>Stenosarchaea group</taxon>
        <taxon>Halobacteria</taxon>
        <taxon>Halobacteriales</taxon>
        <taxon>Natrialbaceae</taxon>
        <taxon>Natribaculum</taxon>
    </lineage>
</organism>
<dbReference type="AlphaFoldDB" id="A0ABD5P4I9"/>
<dbReference type="GeneID" id="71852597"/>
<accession>A0ABD5P4I9</accession>
<reference evidence="1 2" key="1">
    <citation type="journal article" date="2014" name="Int. J. Syst. Evol. Microbiol.">
        <title>Complete genome sequence of Corynebacterium casei LMG S-19264T (=DSM 44701T), isolated from a smear-ripened cheese.</title>
        <authorList>
            <consortium name="US DOE Joint Genome Institute (JGI-PGF)"/>
            <person name="Walter F."/>
            <person name="Albersmeier A."/>
            <person name="Kalinowski J."/>
            <person name="Ruckert C."/>
        </authorList>
    </citation>
    <scope>NUCLEOTIDE SEQUENCE [LARGE SCALE GENOMIC DNA]</scope>
    <source>
        <strain evidence="1 2">IBRC-M 10912</strain>
    </source>
</reference>
<evidence type="ECO:0000313" key="2">
    <source>
        <dbReference type="Proteomes" id="UP001595821"/>
    </source>
</evidence>
<evidence type="ECO:0000313" key="1">
    <source>
        <dbReference type="EMBL" id="MFC4248964.1"/>
    </source>
</evidence>
<proteinExistence type="predicted"/>
<gene>
    <name evidence="1" type="ORF">ACFOZ7_18885</name>
</gene>
<dbReference type="EMBL" id="JBHSDJ010000129">
    <property type="protein sequence ID" value="MFC4248964.1"/>
    <property type="molecule type" value="Genomic_DNA"/>
</dbReference>
<comment type="caution">
    <text evidence="1">The sequence shown here is derived from an EMBL/GenBank/DDBJ whole genome shotgun (WGS) entry which is preliminary data.</text>
</comment>
<dbReference type="RefSeq" id="WP_246971783.1">
    <property type="nucleotide sequence ID" value="NZ_CP095397.1"/>
</dbReference>
<sequence>MGWHCRLYGHRWRHDGEHEVVRPEENGPVYPFECAVCGREKVVNVGRNEWVPVRTLHE</sequence>